<keyword evidence="5" id="KW-1185">Reference proteome</keyword>
<dbReference type="Pfam" id="PF18962">
    <property type="entry name" value="Por_Secre_tail"/>
    <property type="match status" value="1"/>
</dbReference>
<dbReference type="SMART" id="SM00060">
    <property type="entry name" value="FN3"/>
    <property type="match status" value="5"/>
</dbReference>
<dbReference type="InterPro" id="IPR007742">
    <property type="entry name" value="NosD_dom"/>
</dbReference>
<sequence length="2618" mass="275066">MKNLLLYVKDASLWNYFSIHPFRSFAKKGVTISGSAVWAALCFLIINATAVAQGTISTHAVYPDNNGSSAVSFEIESTSPVNITDISHVFNATTSSSEVWIRIGGVGSPNSAGDLEVTAANGWVLDQTATVSGGGGANSAPVSLQNLTEIAIPANTPVGVVITGGMRYSGSNAAPPTPTAFTDGPVTLRTGGTWGYGGAMSTLTNSPRGFLGTVTYELGVKGNCANSFTNFVIDSISGTSAKISWSPGAGNSSFYLEYGATGFTPGTGTKVTGAYPGAQPPVVLNGLTPSTGYDIYFGEICNSGSDSVYFPTPQQFSTSKTCSPVLNFSASNLTSSSADFSWTHASAASDFDIIYGTPGFDPANAGTTVNTTSSPYTLSSLSGNTDYDAYIVADCGGTSGLSDTTGPISIKTLCGTYSAPYYNGFETDPQDAPPVCWSEYVTGTSAFVEVEDFTGAAAPYAGNQALYLYSGSSSTTPGTDTLIAISPQFSDLPTGDKQIRFYANADDPVDTLIIGTIPNKMLGAPFTPIDTVTFATPDTYQEVILQLTTANGYNGTDEYIVFMHNLGGTFDYIRIDEFNYETIPACPKVSNISLTGIGVTDASFTFSGSGSSYDVEFGPTGFTQGTGCTGTFGSNNITIDNTTSPGCATQLGGNTTYDIYIRNNCTSASNGTSIWEGPFTFTTLCAPFTAPYYNGFETDPQDAPPVCWGEYVTGTSAFVEVEDFTATAAPYAGSQALYLYSGSSSTTPGNDTLFAYTPAFSDLPAGDKRIRFWANSDASADRLIVGSAPDPYSGVINSIDTIVFPTADTYQRVIVEFTAANGYNGTDQYIVLMHDLGVTTDYIRIDEFNYELIPPCQAPFQSDLGVAAITATSAKTFWGSTSQGSKTYVEVGATGFVPGIGNHTVLDSVAGNVDTLLVTGLAGQTTYDFYVQDSCLPGGLSGWVGPFTFTTKCVLSPITLPMHDGFETYTGPISTDDEFYCGNGYSWTVTRPGNTGDILFSYTPSTAPSTPYAGSQSAGFQSLSSSEAIFMTLTSDLSNYTSSPGVELSFYWAEHADEVNPNDRVWARGSVNDPWIEILDWNAANSTSWEYFSIDLKGALTTAGQSLSTSTQVRFGQQDNAALTGGDGFSIDEVRLTELTCLDPTNLVATHIGSGDASLQWDGSSSAALGYQVWYGPVGFYQGTLTVGGTKMISSGDSSYVSGFTPQTCYEYVVRGICSAGDSSQWVGPFAFCTTCVNQLSGTYTIGGAAGPNNFPTWDSVATSLNGCGVSGPVVFNVAPGTYNEHITLNDITGASATNTITFNGGDTSLVEITHTSTTDEPTIYFNGADYVTIKNITVSNNSSSDAWGLMFQNGSDNNTVDSCHIKMPVTTTFEIMGIVASASLSSATSTGNNANNLTVSNCMITGGETGIHLEGTTTAASYNAGNQILNNIFRFQDDHGIEVDGQVGLKIIGNDVDSLVNTQAEGIYLQNVDDFVLNENRVIAPDWAVYITDGNDGFTPSANSQIVNNMIVSSTDYGIYLNDFESTDVFHNSVVGEPALLINDQSNAVAIKNNIFYSTGDYAFESSDALNASDDIDYNLYYSAGTDAFEILSTVYTDLAAWQVGDASRNVNSLEGDPVFVDAVFDLHALSNLPNNVADGSVGVTTDIDGDPRSATTPDMGADEFVPVSGDLALINGEFIKGLCLGTNDSVMIQIENLIGSSVNFATDPLTVTYDVTGAATSSGTIVVNTGTLPTGDTITVYGTGIDLSIPGNYTLNAYIDPNAVNTLAFNDTLVPAVDLEVDSNLTVSPKNVTLLTATDSVEICATSAFFGGGNGFFISEISHYYNGGLNPGTKPSYLTSDDYIEVTGVPGSDMEGITLEIYRGTGGTLLKSFTFPAGTVIGPNGTAIIMTGQTGKVSEPSNFLYDGRGGNTTTMGSGDDAGYILREGSTIIDAVTYDAYTFDASTGVTAADWTGQVTGTSGTAGMRLIADDNNTAANWAVVTTTAPQDAQVLNSGVTLPAPPATSGFMWSLNGVPVDTASCTFAGPHTVGGTYNYVATYTNSCGTFTDTVVVTVPNCFSPTSFEGGSTSTSSVFVKWDTTALGSATYEVEYGNIGFTLGTGTNVALAATDSTEITGIATNVCYEYYVRAVCSSSSQSPWVGPIRICPEVDPCDQLDQYSTGLVDNGESALFIGWQGNGGDAAISNTRSQSASNSLWIHDGGTNAASDVVAYFDTISTGAWSIDFSLYVESGSGGYYNIQQNHDPTGTDNQWAGDVYFDTSGTAHVEIDAANTIAGTFTYSQGQWINISTVIDLDNDTVWVEYNGSSTGIGWAYSNYNPGEDLQFNGVNFYSGVLTGQTYDIDYYVDDFCVNPYIYASCLAPGQLVASNEGCDSVEVSWNSNSGNQSSIIEYGPTGFTPGSGTYVSFVNSPQIISGLTPGTTYEFYVADTCGTTDTSAWAGPISFTTVTGPMPVASFTYTVNGFVVDFNAGASTGGTSYDWDFGDGNNGTGVNTNHTYTAGGTQTVTLTVSNGCGTDDTTIVISSISVFENALGQSLEIYPNPTSGEVNVSFDAFDSEEVVIRILDVSGKQIMSQTDNNANGKMNYSLDISQLADGVYMLEVSAGTLKTNKRLIKR</sequence>
<organism evidence="4 5">
    <name type="scientific">Owenweeksia hongkongensis (strain DSM 17368 / CIP 108786 / JCM 12287 / NRRL B-23963 / UST20020801)</name>
    <dbReference type="NCBI Taxonomy" id="926562"/>
    <lineage>
        <taxon>Bacteria</taxon>
        <taxon>Pseudomonadati</taxon>
        <taxon>Bacteroidota</taxon>
        <taxon>Flavobacteriia</taxon>
        <taxon>Flavobacteriales</taxon>
        <taxon>Owenweeksiaceae</taxon>
        <taxon>Owenweeksia</taxon>
    </lineage>
</organism>
<dbReference type="PROSITE" id="PS50853">
    <property type="entry name" value="FN3"/>
    <property type="match status" value="3"/>
</dbReference>
<dbReference type="SMART" id="SM00710">
    <property type="entry name" value="PbH1"/>
    <property type="match status" value="8"/>
</dbReference>
<dbReference type="Gene3D" id="2.160.20.10">
    <property type="entry name" value="Single-stranded right-handed beta-helix, Pectin lyase-like"/>
    <property type="match status" value="1"/>
</dbReference>
<dbReference type="KEGG" id="oho:Oweho_2612"/>
<dbReference type="InterPro" id="IPR022409">
    <property type="entry name" value="PKD/Chitinase_dom"/>
</dbReference>
<dbReference type="RefSeq" id="WP_014202929.1">
    <property type="nucleotide sequence ID" value="NC_016599.1"/>
</dbReference>
<dbReference type="OrthoDB" id="1652165at2"/>
<evidence type="ECO:0000259" key="3">
    <source>
        <dbReference type="PROSITE" id="PS50853"/>
    </source>
</evidence>
<dbReference type="InterPro" id="IPR006626">
    <property type="entry name" value="PbH1"/>
</dbReference>
<dbReference type="HOGENOM" id="CLU_229540_0_0_10"/>
<evidence type="ECO:0000259" key="2">
    <source>
        <dbReference type="PROSITE" id="PS50093"/>
    </source>
</evidence>
<dbReference type="CDD" id="cd00063">
    <property type="entry name" value="FN3"/>
    <property type="match status" value="1"/>
</dbReference>
<dbReference type="PATRIC" id="fig|926562.3.peg.2628"/>
<dbReference type="SUPFAM" id="SSF51126">
    <property type="entry name" value="Pectin lyase-like"/>
    <property type="match status" value="1"/>
</dbReference>
<dbReference type="SUPFAM" id="SSF49299">
    <property type="entry name" value="PKD domain"/>
    <property type="match status" value="1"/>
</dbReference>
<feature type="domain" description="PKD" evidence="2">
    <location>
        <begin position="2468"/>
        <end position="2535"/>
    </location>
</feature>
<dbReference type="InterPro" id="IPR011050">
    <property type="entry name" value="Pectin_lyase_fold/virulence"/>
</dbReference>
<dbReference type="CDD" id="cd00146">
    <property type="entry name" value="PKD"/>
    <property type="match status" value="1"/>
</dbReference>
<dbReference type="InterPro" id="IPR000601">
    <property type="entry name" value="PKD_dom"/>
</dbReference>
<dbReference type="InterPro" id="IPR003961">
    <property type="entry name" value="FN3_dom"/>
</dbReference>
<accession>G8R8X2</accession>
<dbReference type="Gene3D" id="2.60.40.10">
    <property type="entry name" value="Immunoglobulins"/>
    <property type="match status" value="6"/>
</dbReference>
<dbReference type="STRING" id="926562.Oweho_2612"/>
<dbReference type="EMBL" id="CP003156">
    <property type="protein sequence ID" value="AEV33580.1"/>
    <property type="molecule type" value="Genomic_DNA"/>
</dbReference>
<dbReference type="PROSITE" id="PS50093">
    <property type="entry name" value="PKD"/>
    <property type="match status" value="1"/>
</dbReference>
<dbReference type="NCBIfam" id="TIGR04183">
    <property type="entry name" value="Por_Secre_tail"/>
    <property type="match status" value="1"/>
</dbReference>
<dbReference type="InterPro" id="IPR012334">
    <property type="entry name" value="Pectin_lyas_fold"/>
</dbReference>
<dbReference type="InterPro" id="IPR036116">
    <property type="entry name" value="FN3_sf"/>
</dbReference>
<dbReference type="InterPro" id="IPR035986">
    <property type="entry name" value="PKD_dom_sf"/>
</dbReference>
<name>G8R8X2_OWEHD</name>
<protein>
    <submittedName>
        <fullName evidence="4">PDK repeat-containing protein</fullName>
    </submittedName>
</protein>
<keyword evidence="1" id="KW-0732">Signal</keyword>
<dbReference type="InterPro" id="IPR026444">
    <property type="entry name" value="Secre_tail"/>
</dbReference>
<dbReference type="Proteomes" id="UP000005631">
    <property type="component" value="Chromosome"/>
</dbReference>
<evidence type="ECO:0000256" key="1">
    <source>
        <dbReference type="ARBA" id="ARBA00022729"/>
    </source>
</evidence>
<proteinExistence type="predicted"/>
<dbReference type="SUPFAM" id="SSF49265">
    <property type="entry name" value="Fibronectin type III"/>
    <property type="match status" value="3"/>
</dbReference>
<evidence type="ECO:0000313" key="5">
    <source>
        <dbReference type="Proteomes" id="UP000005631"/>
    </source>
</evidence>
<feature type="domain" description="Fibronectin type-III" evidence="3">
    <location>
        <begin position="1143"/>
        <end position="1238"/>
    </location>
</feature>
<dbReference type="Pfam" id="PF18911">
    <property type="entry name" value="PKD_4"/>
    <property type="match status" value="1"/>
</dbReference>
<feature type="domain" description="Fibronectin type-III" evidence="3">
    <location>
        <begin position="2363"/>
        <end position="2452"/>
    </location>
</feature>
<reference evidence="4 5" key="1">
    <citation type="journal article" date="2012" name="Stand. Genomic Sci.">
        <title>Genome sequence of the orange-pigmented seawater bacterium Owenweeksia hongkongensis type strain (UST20020801(T)).</title>
        <authorList>
            <person name="Riedel T."/>
            <person name="Held B."/>
            <person name="Nolan M."/>
            <person name="Lucas S."/>
            <person name="Lapidus A."/>
            <person name="Tice H."/>
            <person name="Del Rio T.G."/>
            <person name="Cheng J.F."/>
            <person name="Han C."/>
            <person name="Tapia R."/>
            <person name="Goodwin L.A."/>
            <person name="Pitluck S."/>
            <person name="Liolios K."/>
            <person name="Mavromatis K."/>
            <person name="Pagani I."/>
            <person name="Ivanova N."/>
            <person name="Mikhailova N."/>
            <person name="Pati A."/>
            <person name="Chen A."/>
            <person name="Palaniappan K."/>
            <person name="Rohde M."/>
            <person name="Tindall B.J."/>
            <person name="Detter J.C."/>
            <person name="Goker M."/>
            <person name="Woyke T."/>
            <person name="Bristow J."/>
            <person name="Eisen J.A."/>
            <person name="Markowitz V."/>
            <person name="Hugenholtz P."/>
            <person name="Klenk H.P."/>
            <person name="Kyrpides N.C."/>
        </authorList>
    </citation>
    <scope>NUCLEOTIDE SEQUENCE</scope>
    <source>
        <strain evidence="5">DSM 17368 / JCM 12287 / NRRL B-23963</strain>
    </source>
</reference>
<feature type="domain" description="Fibronectin type-III" evidence="3">
    <location>
        <begin position="227"/>
        <end position="315"/>
    </location>
</feature>
<evidence type="ECO:0000313" key="4">
    <source>
        <dbReference type="EMBL" id="AEV33580.1"/>
    </source>
</evidence>
<dbReference type="InterPro" id="IPR013783">
    <property type="entry name" value="Ig-like_fold"/>
</dbReference>
<dbReference type="SMART" id="SM00089">
    <property type="entry name" value="PKD"/>
    <property type="match status" value="1"/>
</dbReference>
<gene>
    <name evidence="4" type="ordered locus">Oweho_2612</name>
</gene>
<dbReference type="Pfam" id="PF05048">
    <property type="entry name" value="NosD"/>
    <property type="match status" value="1"/>
</dbReference>
<dbReference type="eggNOG" id="COG3291">
    <property type="taxonomic scope" value="Bacteria"/>
</dbReference>